<feature type="domain" description="YcxB-like C-terminal" evidence="2">
    <location>
        <begin position="105"/>
        <end position="162"/>
    </location>
</feature>
<gene>
    <name evidence="3" type="ORF">LOC71_01750</name>
</gene>
<keyword evidence="4" id="KW-1185">Reference proteome</keyword>
<evidence type="ECO:0000259" key="2">
    <source>
        <dbReference type="Pfam" id="PF14317"/>
    </source>
</evidence>
<dbReference type="Proteomes" id="UP001430306">
    <property type="component" value="Unassembled WGS sequence"/>
</dbReference>
<feature type="transmembrane region" description="Helical" evidence="1">
    <location>
        <begin position="35"/>
        <end position="52"/>
    </location>
</feature>
<reference evidence="3" key="1">
    <citation type="submission" date="2021-11" db="EMBL/GenBank/DDBJ databases">
        <title>Genome sequence.</title>
        <authorList>
            <person name="Sun Q."/>
        </authorList>
    </citation>
    <scope>NUCLEOTIDE SEQUENCE</scope>
    <source>
        <strain evidence="3">JC740</strain>
    </source>
</reference>
<dbReference type="InterPro" id="IPR025588">
    <property type="entry name" value="YcxB-like_C"/>
</dbReference>
<dbReference type="RefSeq" id="WP_230270784.1">
    <property type="nucleotide sequence ID" value="NZ_JAJKFW010000003.1"/>
</dbReference>
<keyword evidence="1" id="KW-1133">Transmembrane helix</keyword>
<organism evidence="3 4">
    <name type="scientific">Rhodopirellula halodulae</name>
    <dbReference type="NCBI Taxonomy" id="2894198"/>
    <lineage>
        <taxon>Bacteria</taxon>
        <taxon>Pseudomonadati</taxon>
        <taxon>Planctomycetota</taxon>
        <taxon>Planctomycetia</taxon>
        <taxon>Pirellulales</taxon>
        <taxon>Pirellulaceae</taxon>
        <taxon>Rhodopirellula</taxon>
    </lineage>
</organism>
<keyword evidence="1" id="KW-0472">Membrane</keyword>
<sequence>MNLSFNVTKQDCIAFTEQFYKDSPSYQRLRNRTRWIFPLFLIPVMLFFALQFGLTVPSTAVFLIGFVGWIWIAPKRFDARVRRYTEQQMRESSYEKLYGDYTIRINNDNLRSDGPTGQTDYKWNAVDRVATTDDYLFVFLSGPTGFPISKEQVGHEEAQLAYDKLRQLVSAAK</sequence>
<keyword evidence="1" id="KW-0812">Transmembrane</keyword>
<name>A0ABS8NBP5_9BACT</name>
<evidence type="ECO:0000256" key="1">
    <source>
        <dbReference type="SAM" id="Phobius"/>
    </source>
</evidence>
<dbReference type="Pfam" id="PF14317">
    <property type="entry name" value="YcxB"/>
    <property type="match status" value="1"/>
</dbReference>
<protein>
    <submittedName>
        <fullName evidence="3">YcxB family protein</fullName>
    </submittedName>
</protein>
<comment type="caution">
    <text evidence="3">The sequence shown here is derived from an EMBL/GenBank/DDBJ whole genome shotgun (WGS) entry which is preliminary data.</text>
</comment>
<evidence type="ECO:0000313" key="3">
    <source>
        <dbReference type="EMBL" id="MCC9640980.1"/>
    </source>
</evidence>
<accession>A0ABS8NBP5</accession>
<proteinExistence type="predicted"/>
<dbReference type="EMBL" id="JAJKFW010000003">
    <property type="protein sequence ID" value="MCC9640980.1"/>
    <property type="molecule type" value="Genomic_DNA"/>
</dbReference>
<feature type="transmembrane region" description="Helical" evidence="1">
    <location>
        <begin position="58"/>
        <end position="74"/>
    </location>
</feature>
<evidence type="ECO:0000313" key="4">
    <source>
        <dbReference type="Proteomes" id="UP001430306"/>
    </source>
</evidence>